<sequence>MPRPRRTPFLVRMRADWREFRGKVGRRIAFRKIRFKRFLKALKARREDRESRRNAPRFPEGPDIHYKSDSRPPKIKRL</sequence>
<gene>
    <name evidence="2" type="ORF">METZ01_LOCUS393117</name>
</gene>
<feature type="compositionally biased region" description="Basic and acidic residues" evidence="1">
    <location>
        <begin position="60"/>
        <end position="72"/>
    </location>
</feature>
<feature type="region of interest" description="Disordered" evidence="1">
    <location>
        <begin position="45"/>
        <end position="78"/>
    </location>
</feature>
<feature type="non-terminal residue" evidence="2">
    <location>
        <position position="78"/>
    </location>
</feature>
<name>A0A382V1A4_9ZZZZ</name>
<proteinExistence type="predicted"/>
<reference evidence="2" key="1">
    <citation type="submission" date="2018-05" db="EMBL/GenBank/DDBJ databases">
        <authorList>
            <person name="Lanie J.A."/>
            <person name="Ng W.-L."/>
            <person name="Kazmierczak K.M."/>
            <person name="Andrzejewski T.M."/>
            <person name="Davidsen T.M."/>
            <person name="Wayne K.J."/>
            <person name="Tettelin H."/>
            <person name="Glass J.I."/>
            <person name="Rusch D."/>
            <person name="Podicherti R."/>
            <person name="Tsui H.-C.T."/>
            <person name="Winkler M.E."/>
        </authorList>
    </citation>
    <scope>NUCLEOTIDE SEQUENCE</scope>
</reference>
<organism evidence="2">
    <name type="scientific">marine metagenome</name>
    <dbReference type="NCBI Taxonomy" id="408172"/>
    <lineage>
        <taxon>unclassified sequences</taxon>
        <taxon>metagenomes</taxon>
        <taxon>ecological metagenomes</taxon>
    </lineage>
</organism>
<evidence type="ECO:0000256" key="1">
    <source>
        <dbReference type="SAM" id="MobiDB-lite"/>
    </source>
</evidence>
<protein>
    <submittedName>
        <fullName evidence="2">Uncharacterized protein</fullName>
    </submittedName>
</protein>
<dbReference type="EMBL" id="UINC01148406">
    <property type="protein sequence ID" value="SVD40263.1"/>
    <property type="molecule type" value="Genomic_DNA"/>
</dbReference>
<evidence type="ECO:0000313" key="2">
    <source>
        <dbReference type="EMBL" id="SVD40263.1"/>
    </source>
</evidence>
<dbReference type="AlphaFoldDB" id="A0A382V1A4"/>
<accession>A0A382V1A4</accession>